<dbReference type="InterPro" id="IPR001757">
    <property type="entry name" value="P_typ_ATPase"/>
</dbReference>
<dbReference type="AlphaFoldDB" id="A0A6J4URB4"/>
<dbReference type="Pfam" id="PF00122">
    <property type="entry name" value="E1-E2_ATPase"/>
    <property type="match status" value="1"/>
</dbReference>
<feature type="transmembrane region" description="Helical" evidence="6">
    <location>
        <begin position="81"/>
        <end position="102"/>
    </location>
</feature>
<feature type="transmembrane region" description="Helical" evidence="6">
    <location>
        <begin position="231"/>
        <end position="252"/>
    </location>
</feature>
<feature type="transmembrane region" description="Helical" evidence="6">
    <location>
        <begin position="258"/>
        <end position="280"/>
    </location>
</feature>
<feature type="transmembrane region" description="Helical" evidence="6">
    <location>
        <begin position="647"/>
        <end position="667"/>
    </location>
</feature>
<dbReference type="InterPro" id="IPR023299">
    <property type="entry name" value="ATPase_P-typ_cyto_dom_N"/>
</dbReference>
<evidence type="ECO:0000256" key="4">
    <source>
        <dbReference type="ARBA" id="ARBA00022989"/>
    </source>
</evidence>
<evidence type="ECO:0000256" key="5">
    <source>
        <dbReference type="ARBA" id="ARBA00023136"/>
    </source>
</evidence>
<proteinExistence type="predicted"/>
<dbReference type="InterPro" id="IPR036412">
    <property type="entry name" value="HAD-like_sf"/>
</dbReference>
<sequence>MAALVPTHPVVLLDPPSLPAHAGLTEAEARERHARGLANTAGPRTGRSYREIVRDNLFTFINVTLLAVGGVLVSMGLVRDAILASGLAVVNGLIGVVQEVIAKRRLDKIALLNRAKATVVRDGGRRQVGPEEIVQGDLLAVGPGDQIFVDGRVVEGALQVDESLLTGEADAVPKEVGDEVSSGSFCVSGGGLYEAERVGSASTAAVIAAGAKAHKMSLTPLQREVNQVVRMLLVVAGFFLAMLLIGSVLHGYPVRETVLAAAVVLGIVPSGLFLMIVVTYSMAIVRLARQDALIQQVNAVESLSNVDVFCMDKTGTLTANKIALCDLRPIAGDEASIKAALAAFARSASGGTKTSEAVAAAYPGEARPILAEVPFSSARKWSAVAADADGFRGTFALGAPEFLGRLVQGGDALRAPAGWADKGWRILLFATSPETGALSGPDGEPTLPATMAPVAWLAFADELRPNSKATLDGFRDAGIALKIISGDNPETVAALARQAGLPQDAVLVSGLELAEMDDAAFAEAAAGATVFGRVTPEQKQKLVQALKAEGHYVAMTGDGVNDVLSLKEANLGIAMQSGSQATRNAADIVLLNDSFAALPAAFKEGQRIRRGLQGILQLFLARVFTVALIILAVLLVEAGFPFSPAHLSLLTLLTVGIPTFGLALWARPGPVPASLGKELLRFVLPAATLLAATAFLVYTVVFVVNRLGVEDFIVVDGVIAIELGSLQDAPVIGTADAGPAAPDEIAREALIHTLVLGGLILVVFAAPPTSAWAAVERPTGDWRPALLALAMLPIYVAILTVPPLREFFQLETLELEDYFVIGGLVALWALLLRRVWRNNSFGRFFGYDAAPTPSVRKAVA</sequence>
<evidence type="ECO:0000256" key="1">
    <source>
        <dbReference type="ARBA" id="ARBA00004141"/>
    </source>
</evidence>
<dbReference type="PROSITE" id="PS00154">
    <property type="entry name" value="ATPASE_E1_E2"/>
    <property type="match status" value="1"/>
</dbReference>
<dbReference type="GO" id="GO:0016020">
    <property type="term" value="C:membrane"/>
    <property type="evidence" value="ECO:0007669"/>
    <property type="project" value="UniProtKB-SubCell"/>
</dbReference>
<evidence type="ECO:0000256" key="2">
    <source>
        <dbReference type="ARBA" id="ARBA00022692"/>
    </source>
</evidence>
<feature type="domain" description="P-type ATPase A" evidence="7">
    <location>
        <begin position="113"/>
        <end position="209"/>
    </location>
</feature>
<dbReference type="SUPFAM" id="SSF81660">
    <property type="entry name" value="Metal cation-transporting ATPase, ATP-binding domain N"/>
    <property type="match status" value="1"/>
</dbReference>
<dbReference type="Pfam" id="PF00702">
    <property type="entry name" value="Hydrolase"/>
    <property type="match status" value="1"/>
</dbReference>
<dbReference type="InterPro" id="IPR044492">
    <property type="entry name" value="P_typ_ATPase_HD_dom"/>
</dbReference>
<reference evidence="8" key="1">
    <citation type="submission" date="2020-02" db="EMBL/GenBank/DDBJ databases">
        <authorList>
            <person name="Meier V. D."/>
        </authorList>
    </citation>
    <scope>NUCLEOTIDE SEQUENCE</scope>
    <source>
        <strain evidence="8">AVDCRST_MAG59</strain>
    </source>
</reference>
<dbReference type="SUPFAM" id="SSF81653">
    <property type="entry name" value="Calcium ATPase, transduction domain A"/>
    <property type="match status" value="1"/>
</dbReference>
<dbReference type="SUPFAM" id="SSF81665">
    <property type="entry name" value="Calcium ATPase, transmembrane domain M"/>
    <property type="match status" value="1"/>
</dbReference>
<evidence type="ECO:0000256" key="3">
    <source>
        <dbReference type="ARBA" id="ARBA00022967"/>
    </source>
</evidence>
<dbReference type="Gene3D" id="3.40.50.1000">
    <property type="entry name" value="HAD superfamily/HAD-like"/>
    <property type="match status" value="1"/>
</dbReference>
<organism evidence="8">
    <name type="scientific">uncultured Thermomicrobiales bacterium</name>
    <dbReference type="NCBI Taxonomy" id="1645740"/>
    <lineage>
        <taxon>Bacteria</taxon>
        <taxon>Pseudomonadati</taxon>
        <taxon>Thermomicrobiota</taxon>
        <taxon>Thermomicrobia</taxon>
        <taxon>Thermomicrobiales</taxon>
        <taxon>environmental samples</taxon>
    </lineage>
</organism>
<dbReference type="InterPro" id="IPR023298">
    <property type="entry name" value="ATPase_P-typ_TM_dom_sf"/>
</dbReference>
<keyword evidence="2 6" id="KW-0812">Transmembrane</keyword>
<dbReference type="SFLD" id="SFLDG00002">
    <property type="entry name" value="C1.7:_P-type_atpase_like"/>
    <property type="match status" value="1"/>
</dbReference>
<dbReference type="InterPro" id="IPR023214">
    <property type="entry name" value="HAD_sf"/>
</dbReference>
<feature type="transmembrane region" description="Helical" evidence="6">
    <location>
        <begin position="749"/>
        <end position="773"/>
    </location>
</feature>
<dbReference type="PRINTS" id="PR00120">
    <property type="entry name" value="HATPASE"/>
</dbReference>
<dbReference type="EMBL" id="CADCWF010000132">
    <property type="protein sequence ID" value="CAA9555571.1"/>
    <property type="molecule type" value="Genomic_DNA"/>
</dbReference>
<dbReference type="InterPro" id="IPR008250">
    <property type="entry name" value="ATPase_P-typ_transduc_dom_A_sf"/>
</dbReference>
<dbReference type="InterPro" id="IPR059000">
    <property type="entry name" value="ATPase_P-type_domA"/>
</dbReference>
<evidence type="ECO:0000259" key="7">
    <source>
        <dbReference type="Pfam" id="PF00122"/>
    </source>
</evidence>
<keyword evidence="5 6" id="KW-0472">Membrane</keyword>
<dbReference type="SFLD" id="SFLDF00027">
    <property type="entry name" value="p-type_atpase"/>
    <property type="match status" value="1"/>
</dbReference>
<feature type="transmembrane region" description="Helical" evidence="6">
    <location>
        <begin position="679"/>
        <end position="704"/>
    </location>
</feature>
<accession>A0A6J4URB4</accession>
<feature type="transmembrane region" description="Helical" evidence="6">
    <location>
        <begin position="817"/>
        <end position="836"/>
    </location>
</feature>
<feature type="transmembrane region" description="Helical" evidence="6">
    <location>
        <begin position="615"/>
        <end position="635"/>
    </location>
</feature>
<dbReference type="PRINTS" id="PR00119">
    <property type="entry name" value="CATATPASE"/>
</dbReference>
<dbReference type="Gene3D" id="3.40.1110.10">
    <property type="entry name" value="Calcium-transporting ATPase, cytoplasmic domain N"/>
    <property type="match status" value="1"/>
</dbReference>
<protein>
    <submittedName>
        <fullName evidence="8">Cation-transporting ATPase, E1-E2 family</fullName>
    </submittedName>
</protein>
<evidence type="ECO:0000256" key="6">
    <source>
        <dbReference type="SAM" id="Phobius"/>
    </source>
</evidence>
<name>A0A6J4URB4_9BACT</name>
<keyword evidence="3" id="KW-1278">Translocase</keyword>
<dbReference type="SFLD" id="SFLDS00003">
    <property type="entry name" value="Haloacid_Dehalogenase"/>
    <property type="match status" value="1"/>
</dbReference>
<feature type="transmembrane region" description="Helical" evidence="6">
    <location>
        <begin position="785"/>
        <end position="805"/>
    </location>
</feature>
<evidence type="ECO:0000313" key="8">
    <source>
        <dbReference type="EMBL" id="CAA9555571.1"/>
    </source>
</evidence>
<gene>
    <name evidence="8" type="ORF">AVDCRST_MAG59-2129</name>
</gene>
<dbReference type="Gene3D" id="1.20.1110.10">
    <property type="entry name" value="Calcium-transporting ATPase, transmembrane domain"/>
    <property type="match status" value="1"/>
</dbReference>
<dbReference type="GO" id="GO:0016887">
    <property type="term" value="F:ATP hydrolysis activity"/>
    <property type="evidence" value="ECO:0007669"/>
    <property type="project" value="InterPro"/>
</dbReference>
<dbReference type="Gene3D" id="2.70.150.10">
    <property type="entry name" value="Calcium-transporting ATPase, cytoplasmic transduction domain A"/>
    <property type="match status" value="1"/>
</dbReference>
<feature type="transmembrane region" description="Helical" evidence="6">
    <location>
        <begin position="57"/>
        <end position="75"/>
    </location>
</feature>
<dbReference type="PANTHER" id="PTHR42861">
    <property type="entry name" value="CALCIUM-TRANSPORTING ATPASE"/>
    <property type="match status" value="1"/>
</dbReference>
<keyword evidence="4 6" id="KW-1133">Transmembrane helix</keyword>
<dbReference type="SUPFAM" id="SSF56784">
    <property type="entry name" value="HAD-like"/>
    <property type="match status" value="1"/>
</dbReference>
<dbReference type="GO" id="GO:0005524">
    <property type="term" value="F:ATP binding"/>
    <property type="evidence" value="ECO:0007669"/>
    <property type="project" value="InterPro"/>
</dbReference>
<dbReference type="InterPro" id="IPR018303">
    <property type="entry name" value="ATPase_P-typ_P_site"/>
</dbReference>
<comment type="subcellular location">
    <subcellularLocation>
        <location evidence="1">Membrane</location>
        <topology evidence="1">Multi-pass membrane protein</topology>
    </subcellularLocation>
</comment>
<dbReference type="NCBIfam" id="TIGR01494">
    <property type="entry name" value="ATPase_P-type"/>
    <property type="match status" value="2"/>
</dbReference>